<dbReference type="OrthoDB" id="9815420at2"/>
<comment type="caution">
    <text evidence="3">The sequence shown here is derived from an EMBL/GenBank/DDBJ whole genome shotgun (WGS) entry which is preliminary data.</text>
</comment>
<dbReference type="RefSeq" id="WP_060567604.1">
    <property type="nucleotide sequence ID" value="NZ_CP040006.1"/>
</dbReference>
<dbReference type="AlphaFoldDB" id="A0A0V8RQ86"/>
<evidence type="ECO:0000313" key="4">
    <source>
        <dbReference type="Proteomes" id="UP000054686"/>
    </source>
</evidence>
<feature type="domain" description="Microcystin LR degradation protein MlrC N-terminal" evidence="2">
    <location>
        <begin position="5"/>
        <end position="284"/>
    </location>
</feature>
<name>A0A0V8RQ86_9ACTO</name>
<dbReference type="Pfam" id="PF07364">
    <property type="entry name" value="DUF1485"/>
    <property type="match status" value="1"/>
</dbReference>
<dbReference type="InterPro" id="IPR010799">
    <property type="entry name" value="MlrC_C"/>
</dbReference>
<dbReference type="InterPro" id="IPR009197">
    <property type="entry name" value="MlrC"/>
</dbReference>
<feature type="domain" description="Microcystin LR degradation protein MlrC C-terminal" evidence="1">
    <location>
        <begin position="293"/>
        <end position="461"/>
    </location>
</feature>
<dbReference type="EMBL" id="LLVT01000004">
    <property type="protein sequence ID" value="KSW10277.1"/>
    <property type="molecule type" value="Genomic_DNA"/>
</dbReference>
<dbReference type="Proteomes" id="UP000054686">
    <property type="component" value="Unassembled WGS sequence"/>
</dbReference>
<proteinExistence type="predicted"/>
<evidence type="ECO:0000313" key="3">
    <source>
        <dbReference type="EMBL" id="KSW10277.1"/>
    </source>
</evidence>
<reference evidence="3 4" key="1">
    <citation type="submission" date="2015-10" db="EMBL/GenBank/DDBJ databases">
        <title>Draft Genome of Actinomyces odontolyticus subsp. actinosynbacter strain XH001.</title>
        <authorList>
            <person name="Mclean J.S."/>
            <person name="He X."/>
        </authorList>
    </citation>
    <scope>NUCLEOTIDE SEQUENCE [LARGE SCALE GENOMIC DNA]</scope>
    <source>
        <strain evidence="3 4">XH001</strain>
    </source>
</reference>
<evidence type="ECO:0000259" key="1">
    <source>
        <dbReference type="Pfam" id="PF07171"/>
    </source>
</evidence>
<protein>
    <submittedName>
        <fullName evidence="3">Microcystin degradation protein MlrC</fullName>
    </submittedName>
</protein>
<dbReference type="Pfam" id="PF07171">
    <property type="entry name" value="MlrC_C"/>
    <property type="match status" value="1"/>
</dbReference>
<gene>
    <name evidence="3" type="ORF">APY09_09745</name>
</gene>
<dbReference type="PIRSF" id="PIRSF012702">
    <property type="entry name" value="UCP012702"/>
    <property type="match status" value="1"/>
</dbReference>
<accession>A0A0V8RQ86</accession>
<sequence length="485" mass="52784">MTKPRIAVAGIHIESSTFTPYISTADDFIVTRGEELMDRFYWRDEDWATQIEWIPVLHSRALPGGVVERSAYDAWKAEILEGLAAAGPLDGLFFDIHGAMSVQGMDDAEGDLINAIRGVIGPEPMVSASMDLHGNVSQDLFDGCDILTCYRLAPHEDALESRRRAAYNLGMRLLNGQPKPVKALVHVPVLLPGEKTSTRIEPAKSLYKMIDPIEAMDGILDAAIWIGFAWADQPRCKGAVVVTGDDAELVKEQAERIGQYFWDVHDRFEFVAPVASMEECLAAAEEGPKPFFISDSGDNPGAGGADDVTVALAALLAWKPVQEATLDVIYASIIDPAAAAVAWEAGVGAEVDLEVGGHIDTREPGTLNVHATVEALADDPMGGHTALLRTGGLRFIITTNRNQYTMYSQFELLGVDITTADVIVVKIGYLEPDLYETQKGWLMALTPGGVDQDLIRLGHHKIERPMFPFDPDMADPDLHAQVVVP</sequence>
<dbReference type="InterPro" id="IPR015995">
    <property type="entry name" value="MlrC_N"/>
</dbReference>
<evidence type="ECO:0000259" key="2">
    <source>
        <dbReference type="Pfam" id="PF07364"/>
    </source>
</evidence>
<organism evidence="3 4">
    <name type="scientific">Schaalia odontolytica</name>
    <dbReference type="NCBI Taxonomy" id="1660"/>
    <lineage>
        <taxon>Bacteria</taxon>
        <taxon>Bacillati</taxon>
        <taxon>Actinomycetota</taxon>
        <taxon>Actinomycetes</taxon>
        <taxon>Actinomycetales</taxon>
        <taxon>Actinomycetaceae</taxon>
        <taxon>Schaalia</taxon>
    </lineage>
</organism>